<organism evidence="2 3">
    <name type="scientific">Streptomyces paludis</name>
    <dbReference type="NCBI Taxonomy" id="2282738"/>
    <lineage>
        <taxon>Bacteria</taxon>
        <taxon>Bacillati</taxon>
        <taxon>Actinomycetota</taxon>
        <taxon>Actinomycetes</taxon>
        <taxon>Kitasatosporales</taxon>
        <taxon>Streptomycetaceae</taxon>
        <taxon>Streptomyces</taxon>
    </lineage>
</organism>
<protein>
    <submittedName>
        <fullName evidence="2">AAA family ATPase</fullName>
    </submittedName>
</protein>
<evidence type="ECO:0000313" key="2">
    <source>
        <dbReference type="EMBL" id="AXG79229.1"/>
    </source>
</evidence>
<dbReference type="SUPFAM" id="SSF52540">
    <property type="entry name" value="P-loop containing nucleoside triphosphate hydrolases"/>
    <property type="match status" value="1"/>
</dbReference>
<dbReference type="Gene3D" id="3.40.50.300">
    <property type="entry name" value="P-loop containing nucleotide triphosphate hydrolases"/>
    <property type="match status" value="1"/>
</dbReference>
<dbReference type="InterPro" id="IPR003959">
    <property type="entry name" value="ATPase_AAA_core"/>
</dbReference>
<dbReference type="SMART" id="SM00382">
    <property type="entry name" value="AAA"/>
    <property type="match status" value="1"/>
</dbReference>
<accession>A0A345HRA5</accession>
<dbReference type="InterPro" id="IPR003593">
    <property type="entry name" value="AAA+_ATPase"/>
</dbReference>
<reference evidence="3" key="1">
    <citation type="submission" date="2018-07" db="EMBL/GenBank/DDBJ databases">
        <authorList>
            <person name="Zhao J."/>
        </authorList>
    </citation>
    <scope>NUCLEOTIDE SEQUENCE [LARGE SCALE GENOMIC DNA]</scope>
    <source>
        <strain evidence="3">GSSD-12</strain>
    </source>
</reference>
<evidence type="ECO:0000313" key="3">
    <source>
        <dbReference type="Proteomes" id="UP000253868"/>
    </source>
</evidence>
<dbReference type="GO" id="GO:0005524">
    <property type="term" value="F:ATP binding"/>
    <property type="evidence" value="ECO:0007669"/>
    <property type="project" value="InterPro"/>
</dbReference>
<dbReference type="Pfam" id="PF00004">
    <property type="entry name" value="AAA"/>
    <property type="match status" value="1"/>
</dbReference>
<dbReference type="InterPro" id="IPR027417">
    <property type="entry name" value="P-loop_NTPase"/>
</dbReference>
<proteinExistence type="predicted"/>
<dbReference type="EMBL" id="CP031194">
    <property type="protein sequence ID" value="AXG79229.1"/>
    <property type="molecule type" value="Genomic_DNA"/>
</dbReference>
<keyword evidence="3" id="KW-1185">Reference proteome</keyword>
<feature type="domain" description="AAA+ ATPase" evidence="1">
    <location>
        <begin position="20"/>
        <end position="151"/>
    </location>
</feature>
<dbReference type="AlphaFoldDB" id="A0A345HRA5"/>
<evidence type="ECO:0000259" key="1">
    <source>
        <dbReference type="SMART" id="SM00382"/>
    </source>
</evidence>
<dbReference type="RefSeq" id="WP_114660562.1">
    <property type="nucleotide sequence ID" value="NZ_CP031194.1"/>
</dbReference>
<gene>
    <name evidence="2" type="ORF">DVK44_17955</name>
</gene>
<name>A0A345HRA5_9ACTN</name>
<dbReference type="GO" id="GO:0016887">
    <property type="term" value="F:ATP hydrolysis activity"/>
    <property type="evidence" value="ECO:0007669"/>
    <property type="project" value="InterPro"/>
</dbReference>
<dbReference type="OrthoDB" id="5184123at2"/>
<sequence length="418" mass="45151">MKLLPSQRQWVQAVCEYLIDGEIVIVRGIPGSGKTTLLNAVARELGDTSVSTWGRSYTEQDQDTRGADFQKGVREALDRHGTAHLLFDDYPHALRRSHGLRLQRQLLHLLVDGEGAVDIGALLTGRWARSMHLVSSGSPLVARARVMPLPRTAETDFKAVGYTQSVDAVVAVGGNTALLGMVTSVLGRPALHQVCEAAELRAPDWVKDVPWDAVQWIKEVVRDGPATLPPDDFAAEALAPLVFSASDGRYDVVSALRSSAALAELDGRAPTWPDRWVESVATFCGLLSGAPAVLWVDRYLAVDPPTLLRFMQDVRATCGTQIRMLIAKDKAQRVDASVAAALTALDCEIKTMHPGDRKQLHDRHLIFLGGGQGGVVMPTGGVVLCKDPPGSAMAVQARLLDQNLIRGAWDRGCLLGTL</sequence>
<dbReference type="KEGG" id="spad:DVK44_17955"/>
<dbReference type="Proteomes" id="UP000253868">
    <property type="component" value="Chromosome"/>
</dbReference>